<name>A0A7W0BYX4_9BACL</name>
<dbReference type="RefSeq" id="WP_181554808.1">
    <property type="nucleotide sequence ID" value="NZ_CP064060.1"/>
</dbReference>
<dbReference type="AlphaFoldDB" id="A0A7W0BYX4"/>
<dbReference type="Proteomes" id="UP000523087">
    <property type="component" value="Unassembled WGS sequence"/>
</dbReference>
<evidence type="ECO:0000313" key="2">
    <source>
        <dbReference type="Proteomes" id="UP000523087"/>
    </source>
</evidence>
<reference evidence="1 2" key="1">
    <citation type="submission" date="2020-07" db="EMBL/GenBank/DDBJ databases">
        <title>Genomic Encyclopedia of Type Strains, Phase IV (KMG-IV): sequencing the most valuable type-strain genomes for metagenomic binning, comparative biology and taxonomic classification.</title>
        <authorList>
            <person name="Goeker M."/>
        </authorList>
    </citation>
    <scope>NUCLEOTIDE SEQUENCE [LARGE SCALE GENOMIC DNA]</scope>
    <source>
        <strain evidence="1 2">DSM 15730</strain>
    </source>
</reference>
<comment type="caution">
    <text evidence="1">The sequence shown here is derived from an EMBL/GenBank/DDBJ whole genome shotgun (WGS) entry which is preliminary data.</text>
</comment>
<protein>
    <submittedName>
        <fullName evidence="1">Uncharacterized protein</fullName>
    </submittedName>
</protein>
<accession>A0A7W0BYX4</accession>
<organism evidence="1 2">
    <name type="scientific">Thermaerobacillus caldiproteolyticus</name>
    <dbReference type="NCBI Taxonomy" id="247480"/>
    <lineage>
        <taxon>Bacteria</taxon>
        <taxon>Bacillati</taxon>
        <taxon>Bacillota</taxon>
        <taxon>Bacilli</taxon>
        <taxon>Bacillales</taxon>
        <taxon>Anoxybacillaceae</taxon>
        <taxon>Thermaerobacillus</taxon>
    </lineage>
</organism>
<proteinExistence type="predicted"/>
<gene>
    <name evidence="1" type="ORF">HNR31_000663</name>
</gene>
<evidence type="ECO:0000313" key="1">
    <source>
        <dbReference type="EMBL" id="MBA2873911.1"/>
    </source>
</evidence>
<dbReference type="EMBL" id="JACDUT010000001">
    <property type="protein sequence ID" value="MBA2873911.1"/>
    <property type="molecule type" value="Genomic_DNA"/>
</dbReference>
<sequence>MQQGDEQHFQEDYVKIYEYWNDEHAVEELEKIDYWFCTRQKIIGLMLRRRKT</sequence>
<keyword evidence="2" id="KW-1185">Reference proteome</keyword>